<comment type="caution">
    <text evidence="2">The sequence shown here is derived from an EMBL/GenBank/DDBJ whole genome shotgun (WGS) entry which is preliminary data.</text>
</comment>
<evidence type="ECO:0000313" key="2">
    <source>
        <dbReference type="EMBL" id="GAA5200087.1"/>
    </source>
</evidence>
<dbReference type="InterPro" id="IPR005624">
    <property type="entry name" value="PduO/GlcC-like"/>
</dbReference>
<name>A0ABP9SP56_9MICC</name>
<dbReference type="RefSeq" id="WP_345452269.1">
    <property type="nucleotide sequence ID" value="NZ_BAABKK010000031.1"/>
</dbReference>
<evidence type="ECO:0000313" key="3">
    <source>
        <dbReference type="Proteomes" id="UP001500200"/>
    </source>
</evidence>
<protein>
    <submittedName>
        <fullName evidence="2">Heme-degrading domain-containing protein</fullName>
    </submittedName>
</protein>
<dbReference type="Gene3D" id="3.30.450.150">
    <property type="entry name" value="Haem-degrading domain"/>
    <property type="match status" value="1"/>
</dbReference>
<dbReference type="PANTHER" id="PTHR28255">
    <property type="match status" value="1"/>
</dbReference>
<dbReference type="Proteomes" id="UP001500200">
    <property type="component" value="Unassembled WGS sequence"/>
</dbReference>
<organism evidence="2 3">
    <name type="scientific">Arthrobacter gyeryongensis</name>
    <dbReference type="NCBI Taxonomy" id="1650592"/>
    <lineage>
        <taxon>Bacteria</taxon>
        <taxon>Bacillati</taxon>
        <taxon>Actinomycetota</taxon>
        <taxon>Actinomycetes</taxon>
        <taxon>Micrococcales</taxon>
        <taxon>Micrococcaceae</taxon>
        <taxon>Arthrobacter</taxon>
    </lineage>
</organism>
<reference evidence="3" key="1">
    <citation type="journal article" date="2019" name="Int. J. Syst. Evol. Microbiol.">
        <title>The Global Catalogue of Microorganisms (GCM) 10K type strain sequencing project: providing services to taxonomists for standard genome sequencing and annotation.</title>
        <authorList>
            <consortium name="The Broad Institute Genomics Platform"/>
            <consortium name="The Broad Institute Genome Sequencing Center for Infectious Disease"/>
            <person name="Wu L."/>
            <person name="Ma J."/>
        </authorList>
    </citation>
    <scope>NUCLEOTIDE SEQUENCE [LARGE SCALE GENOMIC DNA]</scope>
    <source>
        <strain evidence="3">JCM 18514</strain>
    </source>
</reference>
<proteinExistence type="predicted"/>
<dbReference type="SUPFAM" id="SSF143744">
    <property type="entry name" value="GlcG-like"/>
    <property type="match status" value="1"/>
</dbReference>
<accession>A0ABP9SP56</accession>
<dbReference type="EMBL" id="BAABKK010000031">
    <property type="protein sequence ID" value="GAA5200087.1"/>
    <property type="molecule type" value="Genomic_DNA"/>
</dbReference>
<dbReference type="InterPro" id="IPR038084">
    <property type="entry name" value="PduO/GlcC-like_sf"/>
</dbReference>
<dbReference type="NCBIfam" id="NF002696">
    <property type="entry name" value="PRK02487.1-5"/>
    <property type="match status" value="1"/>
</dbReference>
<dbReference type="InterPro" id="IPR010371">
    <property type="entry name" value="YBR137W-like"/>
</dbReference>
<feature type="region of interest" description="Disordered" evidence="1">
    <location>
        <begin position="1"/>
        <end position="21"/>
    </location>
</feature>
<dbReference type="Pfam" id="PF03928">
    <property type="entry name" value="HbpS-like"/>
    <property type="match status" value="1"/>
</dbReference>
<keyword evidence="3" id="KW-1185">Reference proteome</keyword>
<dbReference type="PANTHER" id="PTHR28255:SF1">
    <property type="entry name" value="UPF0303 PROTEIN YBR137W"/>
    <property type="match status" value="1"/>
</dbReference>
<gene>
    <name evidence="2" type="ORF">GCM10023346_41350</name>
</gene>
<evidence type="ECO:0000256" key="1">
    <source>
        <dbReference type="SAM" id="MobiDB-lite"/>
    </source>
</evidence>
<sequence>MVHHAIPGSEPEFDPDSHDEQPEAALHSLIERLENEVSALHLNSFNQADALALGLLLVELATKRNLPVAIDIRRNEHVLFHVSLPGATPDNELWVQRKSRTTERYAEPSLLVGLKGRLGGGRLEDNGWFDEARYASHGGAFPIFVEGTGHVATATVSGLPQKADHDLVVEALTTWRQSITVDSGLA</sequence>